<protein>
    <submittedName>
        <fullName evidence="2">Glutathione synthetase isoform X1</fullName>
    </submittedName>
</protein>
<dbReference type="OrthoDB" id="2020073at2759"/>
<dbReference type="GO" id="GO:0005524">
    <property type="term" value="F:ATP binding"/>
    <property type="evidence" value="ECO:0007669"/>
    <property type="project" value="InterPro"/>
</dbReference>
<proteinExistence type="predicted"/>
<dbReference type="GeneID" id="108675875"/>
<accession>A0A979FNW1</accession>
<name>A0A979FNW1_HYAAZ</name>
<dbReference type="GO" id="GO:0043295">
    <property type="term" value="F:glutathione binding"/>
    <property type="evidence" value="ECO:0007669"/>
    <property type="project" value="TreeGrafter"/>
</dbReference>
<dbReference type="PANTHER" id="PTHR11130:SF0">
    <property type="entry name" value="GLUTATHIONE SYNTHETASE"/>
    <property type="match status" value="1"/>
</dbReference>
<dbReference type="Gene3D" id="3.30.1490.80">
    <property type="match status" value="1"/>
</dbReference>
<evidence type="ECO:0000313" key="1">
    <source>
        <dbReference type="Proteomes" id="UP000694843"/>
    </source>
</evidence>
<dbReference type="InterPro" id="IPR005615">
    <property type="entry name" value="Glutathione_synthase"/>
</dbReference>
<dbReference type="Gene3D" id="3.30.470.20">
    <property type="entry name" value="ATP-grasp fold, B domain"/>
    <property type="match status" value="1"/>
</dbReference>
<dbReference type="Proteomes" id="UP000694843">
    <property type="component" value="Unplaced"/>
</dbReference>
<dbReference type="SUPFAM" id="SSF56059">
    <property type="entry name" value="Glutathione synthetase ATP-binding domain-like"/>
    <property type="match status" value="1"/>
</dbReference>
<dbReference type="AlphaFoldDB" id="A0A979FNW1"/>
<dbReference type="InterPro" id="IPR014049">
    <property type="entry name" value="Glutathione_synthase_N_euk"/>
</dbReference>
<dbReference type="OMA" id="SECEGTH"/>
<organism evidence="1 2">
    <name type="scientific">Hyalella azteca</name>
    <name type="common">Amphipod</name>
    <dbReference type="NCBI Taxonomy" id="294128"/>
    <lineage>
        <taxon>Eukaryota</taxon>
        <taxon>Metazoa</taxon>
        <taxon>Ecdysozoa</taxon>
        <taxon>Arthropoda</taxon>
        <taxon>Crustacea</taxon>
        <taxon>Multicrustacea</taxon>
        <taxon>Malacostraca</taxon>
        <taxon>Eumalacostraca</taxon>
        <taxon>Peracarida</taxon>
        <taxon>Amphipoda</taxon>
        <taxon>Senticaudata</taxon>
        <taxon>Talitrida</taxon>
        <taxon>Talitroidea</taxon>
        <taxon>Hyalellidae</taxon>
        <taxon>Hyalella</taxon>
    </lineage>
</organism>
<gene>
    <name evidence="2" type="primary">LOC108675875</name>
</gene>
<dbReference type="GO" id="GO:0005829">
    <property type="term" value="C:cytosol"/>
    <property type="evidence" value="ECO:0007669"/>
    <property type="project" value="TreeGrafter"/>
</dbReference>
<dbReference type="GO" id="GO:0004363">
    <property type="term" value="F:glutathione synthase activity"/>
    <property type="evidence" value="ECO:0007669"/>
    <property type="project" value="InterPro"/>
</dbReference>
<reference evidence="2" key="1">
    <citation type="submission" date="2025-08" db="UniProtKB">
        <authorList>
            <consortium name="RefSeq"/>
        </authorList>
    </citation>
    <scope>IDENTIFICATION</scope>
    <source>
        <tissue evidence="2">Whole organism</tissue>
    </source>
</reference>
<evidence type="ECO:0000313" key="2">
    <source>
        <dbReference type="RefSeq" id="XP_047738760.1"/>
    </source>
</evidence>
<dbReference type="RefSeq" id="XP_047738760.1">
    <property type="nucleotide sequence ID" value="XM_047882804.1"/>
</dbReference>
<dbReference type="Pfam" id="PF03917">
    <property type="entry name" value="GSH_synth_ATP"/>
    <property type="match status" value="1"/>
</dbReference>
<keyword evidence="1" id="KW-1185">Reference proteome</keyword>
<dbReference type="PANTHER" id="PTHR11130">
    <property type="entry name" value="GLUTATHIONE SYNTHETASE"/>
    <property type="match status" value="1"/>
</dbReference>
<dbReference type="KEGG" id="hazt:108675875"/>
<sequence length="248" mass="27785">MSSPKELQETRCCNQEGCENTCKPAETASKIPYSSIPLPLSELLLQQLAADAKDFALLHGAGMRYKDSFSTDTLSMAPFFLLPTPFPRREFEKVYKLQPLINTLMHRVAHSHDFLQRSLANTIKVDDFTRRLWELYMTVREEGVAQPVSLALIRCDVLLDAPPCDENTSLAGTKLSEGSGHSECEGTHSPEDDLRKLCCAAPKQVEVNTIASSFGALAVHLGHLHKYECPEPKNIIRLNWKYELIINV</sequence>